<organism evidence="2 3">
    <name type="scientific">Humicola insolens</name>
    <name type="common">Soft-rot fungus</name>
    <dbReference type="NCBI Taxonomy" id="85995"/>
    <lineage>
        <taxon>Eukaryota</taxon>
        <taxon>Fungi</taxon>
        <taxon>Dikarya</taxon>
        <taxon>Ascomycota</taxon>
        <taxon>Pezizomycotina</taxon>
        <taxon>Sordariomycetes</taxon>
        <taxon>Sordariomycetidae</taxon>
        <taxon>Sordariales</taxon>
        <taxon>Chaetomiaceae</taxon>
        <taxon>Mycothermus</taxon>
    </lineage>
</organism>
<feature type="region of interest" description="Disordered" evidence="1">
    <location>
        <begin position="514"/>
        <end position="544"/>
    </location>
</feature>
<feature type="compositionally biased region" description="Basic residues" evidence="1">
    <location>
        <begin position="127"/>
        <end position="148"/>
    </location>
</feature>
<evidence type="ECO:0000313" key="3">
    <source>
        <dbReference type="Proteomes" id="UP001583172"/>
    </source>
</evidence>
<sequence length="554" mass="66624">MSSYHSDDSTEIRYNVREYHRSRSPGIRLPRAPSPHRGPGPHFIQTVTRDVRDPRPPVGYYHGHRPDERMTIVATRSRSRERRSPPAQPRVPAAPPAPQVVIHQPFVDQRRIADSSSSSSDESSRGSSRHRRRRHRRHHSHSRARSRSSSRGSHLDDAKDRWEVKRLQEQLEAIRKEAHRKDEQRQMERYNKEVAELAQARRELELRQRREEEELRNDRFRDEYELMHLKREIARIKREEDQLRIEKAREEKARLEKDSDELARLKRDQEARRQQKQREEEEEYRKYKAELERRIKEEEAEKSQKAREAEAKAKAALEELERIHAERKKKEEEERIRREIELKRLEEEKKAQEEAERKKKEAEEAIAAYKAKEAERLEKEKKEQEEREKEIQRVLQERLIASGLDEKAIEAIMKKEKIKPEKEEPNPDTTLARATYTRMSLRHVEIETLLDFKIDFERDPNDPSYVLIKRWVPEWEQEQLWQHTRRLREAREAHVVTSTSSSHRHDHVVMLEPTEHHRRHSHRRSGEFQWVREKPRSRSKSPGLLLYLAGGRPR</sequence>
<evidence type="ECO:0000313" key="2">
    <source>
        <dbReference type="EMBL" id="KAL1840743.1"/>
    </source>
</evidence>
<gene>
    <name evidence="2" type="ORF">VTJ49DRAFT_183</name>
</gene>
<proteinExistence type="predicted"/>
<reference evidence="2 3" key="1">
    <citation type="journal article" date="2024" name="Commun. Biol.">
        <title>Comparative genomic analysis of thermophilic fungi reveals convergent evolutionary adaptations and gene losses.</title>
        <authorList>
            <person name="Steindorff A.S."/>
            <person name="Aguilar-Pontes M.V."/>
            <person name="Robinson A.J."/>
            <person name="Andreopoulos B."/>
            <person name="LaButti K."/>
            <person name="Kuo A."/>
            <person name="Mondo S."/>
            <person name="Riley R."/>
            <person name="Otillar R."/>
            <person name="Haridas S."/>
            <person name="Lipzen A."/>
            <person name="Grimwood J."/>
            <person name="Schmutz J."/>
            <person name="Clum A."/>
            <person name="Reid I.D."/>
            <person name="Moisan M.C."/>
            <person name="Butler G."/>
            <person name="Nguyen T.T.M."/>
            <person name="Dewar K."/>
            <person name="Conant G."/>
            <person name="Drula E."/>
            <person name="Henrissat B."/>
            <person name="Hansel C."/>
            <person name="Singer S."/>
            <person name="Hutchinson M.I."/>
            <person name="de Vries R.P."/>
            <person name="Natvig D.O."/>
            <person name="Powell A.J."/>
            <person name="Tsang A."/>
            <person name="Grigoriev I.V."/>
        </authorList>
    </citation>
    <scope>NUCLEOTIDE SEQUENCE [LARGE SCALE GENOMIC DNA]</scope>
    <source>
        <strain evidence="2 3">CBS 620.91</strain>
    </source>
</reference>
<evidence type="ECO:0000256" key="1">
    <source>
        <dbReference type="SAM" id="MobiDB-lite"/>
    </source>
</evidence>
<feature type="compositionally biased region" description="Pro residues" evidence="1">
    <location>
        <begin position="86"/>
        <end position="98"/>
    </location>
</feature>
<comment type="caution">
    <text evidence="2">The sequence shown here is derived from an EMBL/GenBank/DDBJ whole genome shotgun (WGS) entry which is preliminary data.</text>
</comment>
<dbReference type="EMBL" id="JAZGSY010000101">
    <property type="protein sequence ID" value="KAL1840743.1"/>
    <property type="molecule type" value="Genomic_DNA"/>
</dbReference>
<keyword evidence="3" id="KW-1185">Reference proteome</keyword>
<protein>
    <submittedName>
        <fullName evidence="2">Uncharacterized protein</fullName>
    </submittedName>
</protein>
<accession>A0ABR3VFV1</accession>
<feature type="region of interest" description="Disordered" evidence="1">
    <location>
        <begin position="1"/>
        <end position="161"/>
    </location>
</feature>
<name>A0ABR3VFV1_HUMIN</name>
<feature type="compositionally biased region" description="Basic and acidic residues" evidence="1">
    <location>
        <begin position="524"/>
        <end position="536"/>
    </location>
</feature>
<feature type="compositionally biased region" description="Basic and acidic residues" evidence="1">
    <location>
        <begin position="1"/>
        <end position="21"/>
    </location>
</feature>
<dbReference type="Proteomes" id="UP001583172">
    <property type="component" value="Unassembled WGS sequence"/>
</dbReference>
<feature type="region of interest" description="Disordered" evidence="1">
    <location>
        <begin position="248"/>
        <end position="285"/>
    </location>
</feature>